<evidence type="ECO:0000256" key="2">
    <source>
        <dbReference type="SAM" id="SignalP"/>
    </source>
</evidence>
<dbReference type="Pfam" id="PF05935">
    <property type="entry name" value="Arylsulfotrans"/>
    <property type="match status" value="1"/>
</dbReference>
<dbReference type="OrthoDB" id="264813at2"/>
<dbReference type="PANTHER" id="PTHR35340:SF5">
    <property type="entry name" value="ASST-DOMAIN-CONTAINING PROTEIN"/>
    <property type="match status" value="1"/>
</dbReference>
<proteinExistence type="predicted"/>
<dbReference type="EMBL" id="SZQL01000006">
    <property type="protein sequence ID" value="TKK69020.1"/>
    <property type="molecule type" value="Genomic_DNA"/>
</dbReference>
<evidence type="ECO:0000256" key="1">
    <source>
        <dbReference type="SAM" id="MobiDB-lite"/>
    </source>
</evidence>
<dbReference type="RefSeq" id="WP_137261639.1">
    <property type="nucleotide sequence ID" value="NZ_SZQL01000006.1"/>
</dbReference>
<dbReference type="Proteomes" id="UP000305848">
    <property type="component" value="Unassembled WGS sequence"/>
</dbReference>
<evidence type="ECO:0008006" key="5">
    <source>
        <dbReference type="Google" id="ProtNLM"/>
    </source>
</evidence>
<dbReference type="InterPro" id="IPR010262">
    <property type="entry name" value="Arylsulfotransferase_bact"/>
</dbReference>
<sequence length="525" mass="58453">MKKSSLFLPLLLCALLSFSQTTVNNQETANKQPASPPTDRNMFGLGIARGLTKTSDGLADGYVLYAVPNSASVYLINRKGEVVHEWKGNYGNAASVAYLQNDGSIIQNALDPDFPVFAGGGESGRIQKITWDSKVVWDFEYATEQYLHHHDFAVMPNGHILAIAWEAKTADEALAAGRKPVLIPKAGLWPDKIVEIEPLDKTHGKVVWEWHIWDHLVQDYDKNKKNYGNPADHPELLDINVGEPLPASISQDSLDILRKQGRGIWRNQTPENMGSDIYHFNAIKYNPDLDQIAFSSPHISEIFIIDHSTTTQEGAGHTGGRWGKGGDFLYRWGNPQNYRRGDSTNEQLFGQHDIRWIEKGCPGAGHLTIFDNDVHNPNGMNYSAIYEIVPPTDSKGAYVMNKNNTFGPEKPVWTYIAPDTISFWSSFISGAQRMPNGNTFINEGARGRFFEVTKEGKTVWEFLNPYRGDVRKLNGDPNPAVPLTYITFRSNFIPADHPGVANKKLEPLQPQPTPFILPAPAAGSK</sequence>
<comment type="caution">
    <text evidence="3">The sequence shown here is derived from an EMBL/GenBank/DDBJ whole genome shotgun (WGS) entry which is preliminary data.</text>
</comment>
<protein>
    <recommendedName>
        <fullName evidence="5">Arylsulfotransferase (ASST)</fullName>
    </recommendedName>
</protein>
<organism evidence="3 4">
    <name type="scientific">Ilyomonas limi</name>
    <dbReference type="NCBI Taxonomy" id="2575867"/>
    <lineage>
        <taxon>Bacteria</taxon>
        <taxon>Pseudomonadati</taxon>
        <taxon>Bacteroidota</taxon>
        <taxon>Chitinophagia</taxon>
        <taxon>Chitinophagales</taxon>
        <taxon>Chitinophagaceae</taxon>
        <taxon>Ilyomonas</taxon>
    </lineage>
</organism>
<keyword evidence="4" id="KW-1185">Reference proteome</keyword>
<evidence type="ECO:0000313" key="4">
    <source>
        <dbReference type="Proteomes" id="UP000305848"/>
    </source>
</evidence>
<evidence type="ECO:0000313" key="3">
    <source>
        <dbReference type="EMBL" id="TKK69020.1"/>
    </source>
</evidence>
<feature type="signal peptide" evidence="2">
    <location>
        <begin position="1"/>
        <end position="19"/>
    </location>
</feature>
<reference evidence="3 4" key="1">
    <citation type="submission" date="2019-05" db="EMBL/GenBank/DDBJ databases">
        <title>Panacibacter sp. strain 17mud1-8 Genome sequencing and assembly.</title>
        <authorList>
            <person name="Chhetri G."/>
        </authorList>
    </citation>
    <scope>NUCLEOTIDE SEQUENCE [LARGE SCALE GENOMIC DNA]</scope>
    <source>
        <strain evidence="3 4">17mud1-8</strain>
    </source>
</reference>
<name>A0A4U3L295_9BACT</name>
<feature type="region of interest" description="Disordered" evidence="1">
    <location>
        <begin position="505"/>
        <end position="525"/>
    </location>
</feature>
<dbReference type="SUPFAM" id="SSF63829">
    <property type="entry name" value="Calcium-dependent phosphotriesterase"/>
    <property type="match status" value="1"/>
</dbReference>
<dbReference type="GO" id="GO:0004062">
    <property type="term" value="F:aryl sulfotransferase activity"/>
    <property type="evidence" value="ECO:0007669"/>
    <property type="project" value="InterPro"/>
</dbReference>
<gene>
    <name evidence="3" type="ORF">FC093_10030</name>
</gene>
<accession>A0A4U3L295</accession>
<dbReference type="AlphaFoldDB" id="A0A4U3L295"/>
<dbReference type="InterPro" id="IPR053143">
    <property type="entry name" value="Arylsulfate_ST"/>
</dbReference>
<keyword evidence="2" id="KW-0732">Signal</keyword>
<feature type="chain" id="PRO_5020454143" description="Arylsulfotransferase (ASST)" evidence="2">
    <location>
        <begin position="20"/>
        <end position="525"/>
    </location>
</feature>
<dbReference type="PANTHER" id="PTHR35340">
    <property type="entry name" value="PQQ ENZYME REPEAT PROTEIN-RELATED"/>
    <property type="match status" value="1"/>
</dbReference>